<dbReference type="InterPro" id="IPR006531">
    <property type="entry name" value="Gp5/Vgr_OB"/>
</dbReference>
<dbReference type="InterPro" id="IPR006533">
    <property type="entry name" value="T6SS_Vgr_RhsGE"/>
</dbReference>
<name>A0A6M3ZJ17_9BURK</name>
<dbReference type="SUPFAM" id="SSF69279">
    <property type="entry name" value="Phage tail proteins"/>
    <property type="match status" value="2"/>
</dbReference>
<dbReference type="Gene3D" id="4.10.220.110">
    <property type="match status" value="1"/>
</dbReference>
<protein>
    <submittedName>
        <fullName evidence="5">Type VI secretion system tip protein VgrG</fullName>
    </submittedName>
</protein>
<dbReference type="Proteomes" id="UP000501648">
    <property type="component" value="Chromosome"/>
</dbReference>
<feature type="domain" description="DUF2345" evidence="3">
    <location>
        <begin position="695"/>
        <end position="833"/>
    </location>
</feature>
<feature type="domain" description="Gp5/Type VI secretion system Vgr protein OB-fold" evidence="2">
    <location>
        <begin position="478"/>
        <end position="527"/>
    </location>
</feature>
<dbReference type="SUPFAM" id="SSF69255">
    <property type="entry name" value="gp5 N-terminal domain-like"/>
    <property type="match status" value="1"/>
</dbReference>
<dbReference type="NCBIfam" id="TIGR03361">
    <property type="entry name" value="VI_Rhs_Vgr"/>
    <property type="match status" value="1"/>
</dbReference>
<dbReference type="Gene3D" id="2.30.110.50">
    <property type="match status" value="1"/>
</dbReference>
<evidence type="ECO:0000313" key="6">
    <source>
        <dbReference type="Proteomes" id="UP000501648"/>
    </source>
</evidence>
<evidence type="ECO:0000259" key="2">
    <source>
        <dbReference type="Pfam" id="PF04717"/>
    </source>
</evidence>
<dbReference type="Pfam" id="PF05954">
    <property type="entry name" value="Phage_GPD"/>
    <property type="match status" value="1"/>
</dbReference>
<dbReference type="Pfam" id="PF04717">
    <property type="entry name" value="Phage_base_V"/>
    <property type="match status" value="1"/>
</dbReference>
<gene>
    <name evidence="5" type="ORF">C798_00220</name>
</gene>
<comment type="similarity">
    <text evidence="1">Belongs to the VgrG protein family.</text>
</comment>
<evidence type="ECO:0000259" key="3">
    <source>
        <dbReference type="Pfam" id="PF10106"/>
    </source>
</evidence>
<dbReference type="InterPro" id="IPR017847">
    <property type="entry name" value="T6SS_RhsGE_Vgr_subset"/>
</dbReference>
<evidence type="ECO:0000313" key="5">
    <source>
        <dbReference type="EMBL" id="QJP98708.1"/>
    </source>
</evidence>
<dbReference type="EMBL" id="CP008956">
    <property type="protein sequence ID" value="QJP98708.1"/>
    <property type="molecule type" value="Genomic_DNA"/>
</dbReference>
<dbReference type="RefSeq" id="WP_017452709.1">
    <property type="nucleotide sequence ID" value="NZ_CP008956.1"/>
</dbReference>
<dbReference type="Gene3D" id="2.40.50.230">
    <property type="entry name" value="Gp5 N-terminal domain"/>
    <property type="match status" value="1"/>
</dbReference>
<proteinExistence type="inferred from homology"/>
<dbReference type="InterPro" id="IPR018769">
    <property type="entry name" value="VgrG2_DUF2345"/>
</dbReference>
<dbReference type="NCBIfam" id="TIGR01646">
    <property type="entry name" value="vgr_GE"/>
    <property type="match status" value="1"/>
</dbReference>
<organism evidence="5 6">
    <name type="scientific">Herbaspirillum rubrisubalbicans Os34</name>
    <dbReference type="NCBI Taxonomy" id="1235827"/>
    <lineage>
        <taxon>Bacteria</taxon>
        <taxon>Pseudomonadati</taxon>
        <taxon>Pseudomonadota</taxon>
        <taxon>Betaproteobacteria</taxon>
        <taxon>Burkholderiales</taxon>
        <taxon>Oxalobacteraceae</taxon>
        <taxon>Herbaspirillum</taxon>
    </lineage>
</organism>
<dbReference type="Gene3D" id="3.55.50.10">
    <property type="entry name" value="Baseplate protein-like domains"/>
    <property type="match status" value="1"/>
</dbReference>
<dbReference type="Pfam" id="PF10106">
    <property type="entry name" value="DUF2345"/>
    <property type="match status" value="1"/>
</dbReference>
<sequence length="911" mass="100527">MTLITALAAWTQSARAIRLRLPDSHQHLQETLLVTHVAGSESVCGALDYQLLCISTTPDLELKQFMALPLELQFVTDGGQLRTVCGFVAEATEGQLDEGLARYRLVLRDALALMGQRINTRVFLHITEQDITQVMLQEWRQRNALLASSFEVDWSLMSELGPAREFTMQHNESDADFLRRLWKRRGISWFIRPGGRSVPGQSDSARHTLVLFSEAFELPRNLAQTVRYRRDHAPQEQDRILRWSATRRLRPGSVSRHAWDHVPAAAMRSHADTRMDQGELGNQFASLLDDYLIDAPHIGEDSEDYHQLGQLRMQRHAYETKCFHAESDVRALRVGEWIAVEDHPELERHPAHEREFILTRLEVYAENNLPAALDQHLQSSGALAGWPLAPELAALRQRCHAQGRRYLNRFDCVRRGTPILPAFDPRRDLPRPRLQNAHVVGPAGEELYCDALGRVKLRFPGTRIEDHAHANGAGAGDSERDSAWVRVASYWAGSQWGAISLPRIGDEVIVDFLGGDPDKPIVVGRVYSGLALPPAFSQIGSLPGNRFLAGIKSKEVQGYRYNQLRLDDTPHQISAQLSSEHGYSELNLGWLTHPRHEGHGAARGEGAELRTDEALALRGARGVLISAAARERASGGQLDRQEMLGLLRVLQDVQQQLAELAKTHDAGSTEAKTFQALREQLAGWEAGSNTDAQGSGGGKPVVAVTAPAGVAITSEDGVAIGAQTQVDIISVGNTQFSVGKRLLARVAESISLFAQRLGIKLVAARGKLELSTHADDIQASSAKRIVLSAADEIVLQAPKLRLLAEGAQIDLGGGAITQQSSGDHVIRSADFHHLNGTDAQPPGVPLPASQMRTDERFILARRGSGRPHVRQRYRIELDDGSVIEGVTDEQGRTVLSQDMALRIVRLRIVKE</sequence>
<feature type="domain" description="Putative type VI secretion system Rhs element associated Vgr" evidence="4">
    <location>
        <begin position="554"/>
        <end position="661"/>
    </location>
</feature>
<evidence type="ECO:0000259" key="4">
    <source>
        <dbReference type="Pfam" id="PF13296"/>
    </source>
</evidence>
<dbReference type="InterPro" id="IPR037026">
    <property type="entry name" value="Vgr_OB-fold_dom_sf"/>
</dbReference>
<dbReference type="Pfam" id="PF13296">
    <property type="entry name" value="T6SS_Vgr"/>
    <property type="match status" value="1"/>
</dbReference>
<accession>A0A6M3ZJ17</accession>
<dbReference type="InterPro" id="IPR028244">
    <property type="entry name" value="T6SS_Rhs_Vgr_dom"/>
</dbReference>
<evidence type="ECO:0000256" key="1">
    <source>
        <dbReference type="ARBA" id="ARBA00005558"/>
    </source>
</evidence>
<dbReference type="AlphaFoldDB" id="A0A6M3ZJ17"/>
<reference evidence="5 6" key="1">
    <citation type="journal article" date="2012" name="J. Bacteriol.">
        <title>Genome sequence of the pathogenic Herbaspirillum seropedicae strain Os34, isolated from rice roots.</title>
        <authorList>
            <person name="Ye W."/>
            <person name="Ye S."/>
            <person name="Liu J."/>
            <person name="Chang S."/>
            <person name="Chen M."/>
            <person name="Zhu B."/>
            <person name="Guo L."/>
            <person name="An Q."/>
        </authorList>
    </citation>
    <scope>NUCLEOTIDE SEQUENCE [LARGE SCALE GENOMIC DNA]</scope>
    <source>
        <strain evidence="5 6">Os34</strain>
    </source>
</reference>
<dbReference type="SUPFAM" id="SSF69349">
    <property type="entry name" value="Phage fibre proteins"/>
    <property type="match status" value="1"/>
</dbReference>